<evidence type="ECO:0000256" key="3">
    <source>
        <dbReference type="ARBA" id="ARBA00023159"/>
    </source>
</evidence>
<dbReference type="Proteomes" id="UP000603602">
    <property type="component" value="Unassembled WGS sequence"/>
</dbReference>
<dbReference type="SMART" id="SM00342">
    <property type="entry name" value="HTH_ARAC"/>
    <property type="match status" value="1"/>
</dbReference>
<evidence type="ECO:0000313" key="7">
    <source>
        <dbReference type="Proteomes" id="UP000603602"/>
    </source>
</evidence>
<dbReference type="InterPro" id="IPR020449">
    <property type="entry name" value="Tscrpt_reg_AraC-type_HTH"/>
</dbReference>
<dbReference type="SUPFAM" id="SSF46689">
    <property type="entry name" value="Homeodomain-like"/>
    <property type="match status" value="1"/>
</dbReference>
<dbReference type="PANTHER" id="PTHR11019">
    <property type="entry name" value="HTH-TYPE TRANSCRIPTIONAL REGULATOR NIMR"/>
    <property type="match status" value="1"/>
</dbReference>
<dbReference type="InterPro" id="IPR011051">
    <property type="entry name" value="RmlC_Cupin_sf"/>
</dbReference>
<evidence type="ECO:0000256" key="1">
    <source>
        <dbReference type="ARBA" id="ARBA00023015"/>
    </source>
</evidence>
<dbReference type="PANTHER" id="PTHR11019:SF159">
    <property type="entry name" value="TRANSCRIPTIONAL REGULATOR-RELATED"/>
    <property type="match status" value="1"/>
</dbReference>
<dbReference type="PROSITE" id="PS01124">
    <property type="entry name" value="HTH_ARAC_FAMILY_2"/>
    <property type="match status" value="1"/>
</dbReference>
<dbReference type="InterPro" id="IPR009057">
    <property type="entry name" value="Homeodomain-like_sf"/>
</dbReference>
<dbReference type="InterPro" id="IPR014710">
    <property type="entry name" value="RmlC-like_jellyroll"/>
</dbReference>
<dbReference type="CDD" id="cd06124">
    <property type="entry name" value="cupin_NimR-like_N"/>
    <property type="match status" value="1"/>
</dbReference>
<keyword evidence="4" id="KW-0804">Transcription</keyword>
<evidence type="ECO:0000313" key="6">
    <source>
        <dbReference type="EMBL" id="MBD8504083.1"/>
    </source>
</evidence>
<keyword evidence="7" id="KW-1185">Reference proteome</keyword>
<dbReference type="InterPro" id="IPR018060">
    <property type="entry name" value="HTH_AraC"/>
</dbReference>
<evidence type="ECO:0000259" key="5">
    <source>
        <dbReference type="PROSITE" id="PS01124"/>
    </source>
</evidence>
<keyword evidence="2" id="KW-0238">DNA-binding</keyword>
<evidence type="ECO:0000256" key="2">
    <source>
        <dbReference type="ARBA" id="ARBA00023125"/>
    </source>
</evidence>
<reference evidence="7" key="1">
    <citation type="submission" date="2023-07" db="EMBL/GenBank/DDBJ databases">
        <title>Thauera sp. CAU 1555 isolated from sand of Yaerae Beach.</title>
        <authorList>
            <person name="Kim W."/>
        </authorList>
    </citation>
    <scope>NUCLEOTIDE SEQUENCE [LARGE SCALE GENOMIC DNA]</scope>
    <source>
        <strain evidence="7">CAU 1555</strain>
    </source>
</reference>
<protein>
    <submittedName>
        <fullName evidence="6">Helix-turn-helix transcriptional regulator</fullName>
    </submittedName>
</protein>
<dbReference type="InterPro" id="IPR018062">
    <property type="entry name" value="HTH_AraC-typ_CS"/>
</dbReference>
<dbReference type="Pfam" id="PF02311">
    <property type="entry name" value="AraC_binding"/>
    <property type="match status" value="1"/>
</dbReference>
<keyword evidence="1" id="KW-0805">Transcription regulation</keyword>
<dbReference type="SUPFAM" id="SSF51182">
    <property type="entry name" value="RmlC-like cupins"/>
    <property type="match status" value="1"/>
</dbReference>
<keyword evidence="3" id="KW-0010">Activator</keyword>
<gene>
    <name evidence="6" type="ORF">IFO67_14395</name>
</gene>
<feature type="domain" description="HTH araC/xylS-type" evidence="5">
    <location>
        <begin position="161"/>
        <end position="258"/>
    </location>
</feature>
<dbReference type="InterPro" id="IPR003313">
    <property type="entry name" value="AraC-bd"/>
</dbReference>
<accession>A0ABR9BDJ4</accession>
<dbReference type="RefSeq" id="WP_187718862.1">
    <property type="nucleotide sequence ID" value="NZ_JACTAH010000002.1"/>
</dbReference>
<proteinExistence type="predicted"/>
<dbReference type="Gene3D" id="2.60.120.10">
    <property type="entry name" value="Jelly Rolls"/>
    <property type="match status" value="1"/>
</dbReference>
<name>A0ABR9BDJ4_9RHOO</name>
<sequence>MNPPVARQLAALRRLPRPLYGHVEALPNQVLGFRHRHPWIQLSYASRGVVDVRSAAGRFVAPPQRAVWIPAGVEHRVRCTAGTEVRSLYIDPAAAPWGAPGCRVVAVSALLRELIRAFGELPVDYDETGPGGRLAAVLLDQLAGAPEAGVVLPMPQDARLRRMCTRLEAQPDSREGLREWSVRLGVSERTLARLLRAQTGLSFRLWRQRLRLLSALPALEAGARVTDAALDCGYESVSAFIAAFREQFGASPGEFFAARAAS</sequence>
<comment type="caution">
    <text evidence="6">The sequence shown here is derived from an EMBL/GenBank/DDBJ whole genome shotgun (WGS) entry which is preliminary data.</text>
</comment>
<evidence type="ECO:0000256" key="4">
    <source>
        <dbReference type="ARBA" id="ARBA00023163"/>
    </source>
</evidence>
<dbReference type="EMBL" id="JACYTO010000002">
    <property type="protein sequence ID" value="MBD8504083.1"/>
    <property type="molecule type" value="Genomic_DNA"/>
</dbReference>
<dbReference type="PRINTS" id="PR00032">
    <property type="entry name" value="HTHARAC"/>
</dbReference>
<dbReference type="PROSITE" id="PS00041">
    <property type="entry name" value="HTH_ARAC_FAMILY_1"/>
    <property type="match status" value="1"/>
</dbReference>
<organism evidence="6 7">
    <name type="scientific">Thauera sedimentorum</name>
    <dbReference type="NCBI Taxonomy" id="2767595"/>
    <lineage>
        <taxon>Bacteria</taxon>
        <taxon>Pseudomonadati</taxon>
        <taxon>Pseudomonadota</taxon>
        <taxon>Betaproteobacteria</taxon>
        <taxon>Rhodocyclales</taxon>
        <taxon>Zoogloeaceae</taxon>
        <taxon>Thauera</taxon>
    </lineage>
</organism>
<dbReference type="Gene3D" id="1.10.10.60">
    <property type="entry name" value="Homeodomain-like"/>
    <property type="match status" value="1"/>
</dbReference>
<dbReference type="Pfam" id="PF12833">
    <property type="entry name" value="HTH_18"/>
    <property type="match status" value="1"/>
</dbReference>